<sequence>MSTQKPPRRKMKYNLVANACLSYNSKLLMITLIYWMTIDKLVNSIRTHTASYVITQLFTLCINSPKQCVLYCKNFPPAQTPS</sequence>
<keyword evidence="1" id="KW-0812">Transmembrane</keyword>
<organism evidence="2">
    <name type="scientific">Rhizophora mucronata</name>
    <name type="common">Asiatic mangrove</name>
    <dbReference type="NCBI Taxonomy" id="61149"/>
    <lineage>
        <taxon>Eukaryota</taxon>
        <taxon>Viridiplantae</taxon>
        <taxon>Streptophyta</taxon>
        <taxon>Embryophyta</taxon>
        <taxon>Tracheophyta</taxon>
        <taxon>Spermatophyta</taxon>
        <taxon>Magnoliopsida</taxon>
        <taxon>eudicotyledons</taxon>
        <taxon>Gunneridae</taxon>
        <taxon>Pentapetalae</taxon>
        <taxon>rosids</taxon>
        <taxon>fabids</taxon>
        <taxon>Malpighiales</taxon>
        <taxon>Rhizophoraceae</taxon>
        <taxon>Rhizophora</taxon>
    </lineage>
</organism>
<feature type="transmembrane region" description="Helical" evidence="1">
    <location>
        <begin position="15"/>
        <end position="36"/>
    </location>
</feature>
<dbReference type="EMBL" id="GGEC01088164">
    <property type="protein sequence ID" value="MBX68648.1"/>
    <property type="molecule type" value="Transcribed_RNA"/>
</dbReference>
<proteinExistence type="predicted"/>
<accession>A0A2P2QNV4</accession>
<protein>
    <submittedName>
        <fullName evidence="2">Uncharacterized protein</fullName>
    </submittedName>
</protein>
<reference evidence="2" key="1">
    <citation type="submission" date="2018-02" db="EMBL/GenBank/DDBJ databases">
        <title>Rhizophora mucronata_Transcriptome.</title>
        <authorList>
            <person name="Meera S.P."/>
            <person name="Sreeshan A."/>
            <person name="Augustine A."/>
        </authorList>
    </citation>
    <scope>NUCLEOTIDE SEQUENCE</scope>
    <source>
        <tissue evidence="2">Leaf</tissue>
    </source>
</reference>
<evidence type="ECO:0000313" key="2">
    <source>
        <dbReference type="EMBL" id="MBX68648.1"/>
    </source>
</evidence>
<keyword evidence="1" id="KW-1133">Transmembrane helix</keyword>
<dbReference type="AlphaFoldDB" id="A0A2P2QNV4"/>
<name>A0A2P2QNV4_RHIMU</name>
<evidence type="ECO:0000256" key="1">
    <source>
        <dbReference type="SAM" id="Phobius"/>
    </source>
</evidence>
<keyword evidence="1" id="KW-0472">Membrane</keyword>